<gene>
    <name evidence="1" type="ORF">DSAG12_00685</name>
</gene>
<dbReference type="EMBL" id="CP042905">
    <property type="protein sequence ID" value="QEE14864.2"/>
    <property type="molecule type" value="Genomic_DNA"/>
</dbReference>
<dbReference type="SUPFAM" id="SSF49299">
    <property type="entry name" value="PKD domain"/>
    <property type="match status" value="2"/>
</dbReference>
<dbReference type="InterPro" id="IPR013783">
    <property type="entry name" value="Ig-like_fold"/>
</dbReference>
<evidence type="ECO:0000313" key="2">
    <source>
        <dbReference type="Proteomes" id="UP000321408"/>
    </source>
</evidence>
<dbReference type="Pfam" id="PF18911">
    <property type="entry name" value="PKD_4"/>
    <property type="match status" value="2"/>
</dbReference>
<dbReference type="AlphaFoldDB" id="A0A5B9D6X0"/>
<dbReference type="PROSITE" id="PS50093">
    <property type="entry name" value="PKD"/>
    <property type="match status" value="2"/>
</dbReference>
<organism evidence="1 2">
    <name type="scientific">Promethearchaeum syntrophicum</name>
    <dbReference type="NCBI Taxonomy" id="2594042"/>
    <lineage>
        <taxon>Archaea</taxon>
        <taxon>Promethearchaeati</taxon>
        <taxon>Promethearchaeota</taxon>
        <taxon>Promethearchaeia</taxon>
        <taxon>Promethearchaeales</taxon>
        <taxon>Promethearchaeaceae</taxon>
        <taxon>Promethearchaeum</taxon>
    </lineage>
</organism>
<evidence type="ECO:0000313" key="1">
    <source>
        <dbReference type="EMBL" id="QEE14864.2"/>
    </source>
</evidence>
<dbReference type="SMART" id="SM00089">
    <property type="entry name" value="PKD"/>
    <property type="match status" value="2"/>
</dbReference>
<accession>A0A5B9D6X0</accession>
<sequence length="579" mass="67565">MKKQALFLIINFLIIFQCFPNTNAYLLFEPYPNIETDKQNYFLDENISINASWNIYNSIDEETYINIFFVDNDPEILTPSWVINNSLHVIECSFENGINNFQTSIQSSIFSLNSTQFPINLWVVLIIFNMQYEILINDNIFWNWTQISLNKYNPIFSNDLENQTNLEYKENYFINNSIIAQQNSSKIYSGGSVSATLKLDSLLIDIEEYIISDNGSILIDINDFDISNIGLYNLSLIILENELFFGRELHQIINITEKNIKISAMNNRNCIYNSSVDFFLMEIQLLDRNNITVVLDDPFWIIETDFIQKDSLFLNNCYYFKFIYPEHSGKYFVNISAFKYGYHFNSSYFTFEFNEFPIADFFSSSNELIVGQTAHFFYSGTEFDENLFFLWDFGDKFGTANEINPYYIYEIPGIYTVILSIYDINGDRVVVEKNNYIKVFEDTVPEANFTFNTNSLIKNEEIQFVFTGTSGNGLTSFIWDFGDNFGISHEKDPIYSYKVPGRYTVILIVIDLDGDNNTFIQNIRILEHSDNLNLNGVVENRIFILILIFTFLIGSIFIVYTRIKQRNISKKIPLKSLTL</sequence>
<reference evidence="1 2" key="2">
    <citation type="journal article" date="2024" name="Int. J. Syst. Evol. Microbiol.">
        <title>Promethearchaeum syntrophicum gen. nov., sp. nov., an anaerobic, obligately syntrophic archaeon, the first isolate of the lineage 'Asgard' archaea, and proposal of the new archaeal phylum Promethearchaeota phyl. nov. and kingdom Promethearchaeati regn. nov.</title>
        <authorList>
            <person name="Imachi H."/>
            <person name="Nobu M.K."/>
            <person name="Kato S."/>
            <person name="Takaki Y."/>
            <person name="Miyazaki M."/>
            <person name="Miyata M."/>
            <person name="Ogawara M."/>
            <person name="Saito Y."/>
            <person name="Sakai S."/>
            <person name="Tahara Y.O."/>
            <person name="Takano Y."/>
            <person name="Tasumi E."/>
            <person name="Uematsu K."/>
            <person name="Yoshimura T."/>
            <person name="Itoh T."/>
            <person name="Ohkuma M."/>
            <person name="Takai K."/>
        </authorList>
    </citation>
    <scope>NUCLEOTIDE SEQUENCE [LARGE SCALE GENOMIC DNA]</scope>
    <source>
        <strain evidence="1 2">MK-D1</strain>
    </source>
</reference>
<dbReference type="InterPro" id="IPR022409">
    <property type="entry name" value="PKD/Chitinase_dom"/>
</dbReference>
<proteinExistence type="predicted"/>
<dbReference type="KEGG" id="psyt:DSAG12_00685"/>
<protein>
    <submittedName>
        <fullName evidence="1">PKD domain-containing protein</fullName>
    </submittedName>
</protein>
<reference evidence="1 2" key="1">
    <citation type="journal article" date="2020" name="Nature">
        <title>Isolation of an archaeon at the prokaryote-eukaryote interface.</title>
        <authorList>
            <person name="Imachi H."/>
            <person name="Nobu M.K."/>
            <person name="Nakahara N."/>
            <person name="Morono Y."/>
            <person name="Ogawara M."/>
            <person name="Takaki Y."/>
            <person name="Takano Y."/>
            <person name="Uematsu K."/>
            <person name="Ikuta T."/>
            <person name="Ito M."/>
            <person name="Matsui Y."/>
            <person name="Miyazaki M."/>
            <person name="Murata K."/>
            <person name="Saito Y."/>
            <person name="Sakai S."/>
            <person name="Song C."/>
            <person name="Tasumi E."/>
            <person name="Yamanaka Y."/>
            <person name="Yamaguchi T."/>
            <person name="Kamagata Y."/>
            <person name="Tamaki H."/>
            <person name="Takai K."/>
        </authorList>
    </citation>
    <scope>NUCLEOTIDE SEQUENCE [LARGE SCALE GENOMIC DNA]</scope>
    <source>
        <strain evidence="1 2">MK-D1</strain>
    </source>
</reference>
<dbReference type="InterPro" id="IPR000601">
    <property type="entry name" value="PKD_dom"/>
</dbReference>
<dbReference type="Gene3D" id="2.60.40.10">
    <property type="entry name" value="Immunoglobulins"/>
    <property type="match status" value="2"/>
</dbReference>
<dbReference type="Proteomes" id="UP000321408">
    <property type="component" value="Chromosome"/>
</dbReference>
<dbReference type="CDD" id="cd00146">
    <property type="entry name" value="PKD"/>
    <property type="match status" value="2"/>
</dbReference>
<keyword evidence="2" id="KW-1185">Reference proteome</keyword>
<name>A0A5B9D6X0_9ARCH</name>
<dbReference type="InterPro" id="IPR035986">
    <property type="entry name" value="PKD_dom_sf"/>
</dbReference>